<keyword evidence="23" id="KW-1185">Reference proteome</keyword>
<organism evidence="22 23">
    <name type="scientific">Tieghemostelium lacteum</name>
    <name type="common">Slime mold</name>
    <name type="synonym">Dictyostelium lacteum</name>
    <dbReference type="NCBI Taxonomy" id="361077"/>
    <lineage>
        <taxon>Eukaryota</taxon>
        <taxon>Amoebozoa</taxon>
        <taxon>Evosea</taxon>
        <taxon>Eumycetozoa</taxon>
        <taxon>Dictyostelia</taxon>
        <taxon>Dictyosteliales</taxon>
        <taxon>Raperosteliaceae</taxon>
        <taxon>Tieghemostelium</taxon>
    </lineage>
</organism>
<evidence type="ECO:0000256" key="8">
    <source>
        <dbReference type="ARBA" id="ARBA00022660"/>
    </source>
</evidence>
<name>A0A151ZFF5_TIELA</name>
<dbReference type="AlphaFoldDB" id="A0A151ZFF5"/>
<feature type="disulfide bond" evidence="19">
    <location>
        <begin position="151"/>
        <end position="180"/>
    </location>
</feature>
<evidence type="ECO:0000256" key="3">
    <source>
        <dbReference type="ARBA" id="ARBA00004637"/>
    </source>
</evidence>
<feature type="compositionally biased region" description="Basic residues" evidence="20">
    <location>
        <begin position="110"/>
        <end position="119"/>
    </location>
</feature>
<keyword evidence="8" id="KW-0679">Respiratory chain</keyword>
<evidence type="ECO:0000256" key="13">
    <source>
        <dbReference type="ARBA" id="ARBA00023136"/>
    </source>
</evidence>
<evidence type="ECO:0000256" key="7">
    <source>
        <dbReference type="ARBA" id="ARBA00022448"/>
    </source>
</evidence>
<dbReference type="Proteomes" id="UP000076078">
    <property type="component" value="Unassembled WGS sequence"/>
</dbReference>
<dbReference type="PANTHER" id="PTHR15224:SF1">
    <property type="entry name" value="NADH DEHYDROGENASE [UBIQUINONE] IRON-SULFUR PROTEIN 5"/>
    <property type="match status" value="1"/>
</dbReference>
<evidence type="ECO:0000256" key="5">
    <source>
        <dbReference type="ARBA" id="ARBA00011261"/>
    </source>
</evidence>
<evidence type="ECO:0000256" key="17">
    <source>
        <dbReference type="ARBA" id="ARBA00031222"/>
    </source>
</evidence>
<dbReference type="InterPro" id="IPR008422">
    <property type="entry name" value="KN_HD"/>
</dbReference>
<dbReference type="GO" id="GO:0006355">
    <property type="term" value="P:regulation of DNA-templated transcription"/>
    <property type="evidence" value="ECO:0007669"/>
    <property type="project" value="InterPro"/>
</dbReference>
<dbReference type="InterPro" id="IPR009057">
    <property type="entry name" value="Homeodomain-like_sf"/>
</dbReference>
<evidence type="ECO:0000313" key="22">
    <source>
        <dbReference type="EMBL" id="KYQ92698.1"/>
    </source>
</evidence>
<dbReference type="GO" id="GO:0003677">
    <property type="term" value="F:DNA binding"/>
    <property type="evidence" value="ECO:0007669"/>
    <property type="project" value="UniProtKB-KW"/>
</dbReference>
<dbReference type="PANTHER" id="PTHR15224">
    <property type="entry name" value="NADH DEHYDROGENASE [UBIQUINONE] IRON-SULFUR PROTEIN 5"/>
    <property type="match status" value="1"/>
</dbReference>
<dbReference type="GO" id="GO:0032981">
    <property type="term" value="P:mitochondrial respiratory chain complex I assembly"/>
    <property type="evidence" value="ECO:0007669"/>
    <property type="project" value="TreeGrafter"/>
</dbReference>
<keyword evidence="16" id="KW-0539">Nucleus</keyword>
<evidence type="ECO:0000256" key="15">
    <source>
        <dbReference type="ARBA" id="ARBA00023157"/>
    </source>
</evidence>
<reference evidence="22 23" key="1">
    <citation type="submission" date="2015-12" db="EMBL/GenBank/DDBJ databases">
        <title>Dictyostelia acquired genes for synthesis and detection of signals that induce cell-type specialization by lateral gene transfer from prokaryotes.</title>
        <authorList>
            <person name="Gloeckner G."/>
            <person name="Schaap P."/>
        </authorList>
    </citation>
    <scope>NUCLEOTIDE SEQUENCE [LARGE SCALE GENOMIC DNA]</scope>
    <source>
        <strain evidence="22 23">TK</strain>
    </source>
</reference>
<keyword evidence="15 19" id="KW-1015">Disulfide bond</keyword>
<evidence type="ECO:0000256" key="6">
    <source>
        <dbReference type="ARBA" id="ARBA00013482"/>
    </source>
</evidence>
<keyword evidence="12" id="KW-0496">Mitochondrion</keyword>
<evidence type="ECO:0000256" key="1">
    <source>
        <dbReference type="ARBA" id="ARBA00003195"/>
    </source>
</evidence>
<gene>
    <name evidence="22" type="ORF">DLAC_06698</name>
</gene>
<evidence type="ECO:0000256" key="20">
    <source>
        <dbReference type="SAM" id="MobiDB-lite"/>
    </source>
</evidence>
<feature type="domain" description="KN homeodomain" evidence="21">
    <location>
        <begin position="64"/>
        <end position="93"/>
    </location>
</feature>
<dbReference type="CDD" id="cd24141">
    <property type="entry name" value="NDUFS5-like"/>
    <property type="match status" value="1"/>
</dbReference>
<comment type="subunit">
    <text evidence="5">Mammalian complex I is composed of 45 different subunits. This is a component of the iron-sulfur (IP) fragment of the enzyme.</text>
</comment>
<keyword evidence="7" id="KW-0813">Transport</keyword>
<evidence type="ECO:0000256" key="19">
    <source>
        <dbReference type="PIRSR" id="PIRSR619342-50"/>
    </source>
</evidence>
<dbReference type="GO" id="GO:0005743">
    <property type="term" value="C:mitochondrial inner membrane"/>
    <property type="evidence" value="ECO:0007669"/>
    <property type="project" value="UniProtKB-SubCell"/>
</dbReference>
<evidence type="ECO:0000256" key="2">
    <source>
        <dbReference type="ARBA" id="ARBA00004569"/>
    </source>
</evidence>
<dbReference type="Pfam" id="PF05920">
    <property type="entry name" value="Homeobox_KN"/>
    <property type="match status" value="1"/>
</dbReference>
<keyword evidence="10" id="KW-0249">Electron transport</keyword>
<keyword evidence="13" id="KW-0472">Membrane</keyword>
<evidence type="ECO:0000256" key="16">
    <source>
        <dbReference type="ARBA" id="ARBA00023242"/>
    </source>
</evidence>
<comment type="caution">
    <text evidence="22">The sequence shown here is derived from an EMBL/GenBank/DDBJ whole genome shotgun (WGS) entry which is preliminary data.</text>
</comment>
<evidence type="ECO:0000256" key="4">
    <source>
        <dbReference type="ARBA" id="ARBA00007372"/>
    </source>
</evidence>
<evidence type="ECO:0000256" key="9">
    <source>
        <dbReference type="ARBA" id="ARBA00022792"/>
    </source>
</evidence>
<protein>
    <recommendedName>
        <fullName evidence="6">NADH dehydrogenase [ubiquinone] iron-sulfur protein 5</fullName>
    </recommendedName>
    <alternativeName>
        <fullName evidence="17">Complex I-15 kDa</fullName>
    </alternativeName>
    <alternativeName>
        <fullName evidence="18">NADH-ubiquinone oxidoreductase 15 kDa subunit</fullName>
    </alternativeName>
</protein>
<dbReference type="SUPFAM" id="SSF46689">
    <property type="entry name" value="Homeodomain-like"/>
    <property type="match status" value="1"/>
</dbReference>
<dbReference type="GO" id="GO:0005758">
    <property type="term" value="C:mitochondrial intermembrane space"/>
    <property type="evidence" value="ECO:0007669"/>
    <property type="project" value="UniProtKB-SubCell"/>
</dbReference>
<evidence type="ECO:0000313" key="23">
    <source>
        <dbReference type="Proteomes" id="UP000076078"/>
    </source>
</evidence>
<evidence type="ECO:0000256" key="18">
    <source>
        <dbReference type="ARBA" id="ARBA00032739"/>
    </source>
</evidence>
<comment type="function">
    <text evidence="1">Accessory subunit of the mitochondrial membrane respiratory chain NADH dehydrogenase (Complex I), that is believed not to be involved in catalysis. Complex I functions in the transfer of electrons from NADH to the respiratory chain. The immediate electron acceptor for the enzyme is believed to be ubiquinone.</text>
</comment>
<sequence length="219" mass="25317">MGQTESPELALEEFCKLIFQNTSNCLAFSRSYRDAIQNQNNLIVGNRKVLKNYINNTIGERKVYPTNEDKIQLVKESELTLTAVETYFTNFRRKYDKDEARLGNLVLKGKKSTKNSPKKVKVEKESRNTKSLKSNHRMSSGFGPWGGSGTCYPIWSDFSTCSLEKPIELCEPYRKDYMECLRNFKEYQIKLQSNHGGETSKLRDALRRVEEYEPKVGKV</sequence>
<feature type="disulfide bond" evidence="19">
    <location>
        <begin position="161"/>
        <end position="170"/>
    </location>
</feature>
<proteinExistence type="inferred from homology"/>
<evidence type="ECO:0000256" key="11">
    <source>
        <dbReference type="ARBA" id="ARBA00023125"/>
    </source>
</evidence>
<keyword evidence="14" id="KW-0371">Homeobox</keyword>
<dbReference type="EMBL" id="LODT01000029">
    <property type="protein sequence ID" value="KYQ92698.1"/>
    <property type="molecule type" value="Genomic_DNA"/>
</dbReference>
<feature type="region of interest" description="Disordered" evidence="20">
    <location>
        <begin position="110"/>
        <end position="141"/>
    </location>
</feature>
<keyword evidence="11" id="KW-0238">DNA-binding</keyword>
<evidence type="ECO:0000256" key="12">
    <source>
        <dbReference type="ARBA" id="ARBA00023128"/>
    </source>
</evidence>
<evidence type="ECO:0000256" key="14">
    <source>
        <dbReference type="ARBA" id="ARBA00023155"/>
    </source>
</evidence>
<evidence type="ECO:0000259" key="21">
    <source>
        <dbReference type="Pfam" id="PF05920"/>
    </source>
</evidence>
<comment type="subcellular location">
    <subcellularLocation>
        <location evidence="3">Mitochondrion inner membrane</location>
        <topology evidence="3">Peripheral membrane protein</topology>
    </subcellularLocation>
    <subcellularLocation>
        <location evidence="2">Mitochondrion intermembrane space</location>
    </subcellularLocation>
</comment>
<accession>A0A151ZFF5</accession>
<keyword evidence="9" id="KW-0999">Mitochondrion inner membrane</keyword>
<evidence type="ECO:0000256" key="10">
    <source>
        <dbReference type="ARBA" id="ARBA00022982"/>
    </source>
</evidence>
<dbReference type="Gene3D" id="1.10.10.60">
    <property type="entry name" value="Homeodomain-like"/>
    <property type="match status" value="1"/>
</dbReference>
<dbReference type="InParanoid" id="A0A151ZFF5"/>
<comment type="similarity">
    <text evidence="4">Belongs to the complex I NDUFS5 subunit family.</text>
</comment>
<dbReference type="InterPro" id="IPR019342">
    <property type="entry name" value="NADH_UbQ_OxRdtase_FeS-su5"/>
</dbReference>
<dbReference type="OrthoDB" id="9992197at2759"/>